<dbReference type="Gene3D" id="3.30.70.270">
    <property type="match status" value="1"/>
</dbReference>
<feature type="transmembrane region" description="Helical" evidence="1">
    <location>
        <begin position="139"/>
        <end position="171"/>
    </location>
</feature>
<gene>
    <name evidence="3" type="ORF">SAMN05216313_11040</name>
</gene>
<sequence length="439" mass="49168">MLDNVKKSVFWPNCPSRNSTPQTERQLTDRIRLSNLRQILNFSIMMILVQAVNVSIFCMIHARTRQFGLYMAVIALFVFVMAGNIFLTEYMFRALAKGAATTRLKYHTYAFTAVMALFCLSMTFLNLRERITMENYLLFMLYIAACPLLTLRELVTTISLTASVAFCLFSLRQAPPMIYSHMALFCCAAVFLSRSRYHSITGSLRELYQANETNLCLMNQAHHDSLTRLLNRCGFAQKLEELLPITIRMEIPIAVIMVDIDYFKRFNDANGHCEGDLCLQQIASALAGSIHRSSDLICRYGGEEFQILLYGIDHANAVKAAERLRRLVECLEIPAPDHSVSPHMTISLGLASGVLRHERDFDALVRLSDQQLYHSKETGKNKVSACRLCGSAPGECPFGTDFQDFPVTAAEHGTNISFAGSDSGIRSIGSSLPAHFPPS</sequence>
<feature type="transmembrane region" description="Helical" evidence="1">
    <location>
        <begin position="177"/>
        <end position="195"/>
    </location>
</feature>
<dbReference type="Pfam" id="PF00990">
    <property type="entry name" value="GGDEF"/>
    <property type="match status" value="1"/>
</dbReference>
<feature type="transmembrane region" description="Helical" evidence="1">
    <location>
        <begin position="39"/>
        <end position="60"/>
    </location>
</feature>
<evidence type="ECO:0000256" key="1">
    <source>
        <dbReference type="SAM" id="Phobius"/>
    </source>
</evidence>
<keyword evidence="1" id="KW-0812">Transmembrane</keyword>
<dbReference type="GO" id="GO:1902201">
    <property type="term" value="P:negative regulation of bacterial-type flagellum-dependent cell motility"/>
    <property type="evidence" value="ECO:0007669"/>
    <property type="project" value="TreeGrafter"/>
</dbReference>
<accession>A0A1I0G058</accession>
<evidence type="ECO:0000313" key="3">
    <source>
        <dbReference type="EMBL" id="SET63920.1"/>
    </source>
</evidence>
<keyword evidence="4" id="KW-1185">Reference proteome</keyword>
<keyword evidence="1" id="KW-1133">Transmembrane helix</keyword>
<dbReference type="SMART" id="SM00267">
    <property type="entry name" value="GGDEF"/>
    <property type="match status" value="1"/>
</dbReference>
<dbReference type="PROSITE" id="PS50887">
    <property type="entry name" value="GGDEF"/>
    <property type="match status" value="1"/>
</dbReference>
<reference evidence="4" key="1">
    <citation type="submission" date="2016-10" db="EMBL/GenBank/DDBJ databases">
        <authorList>
            <person name="Varghese N."/>
            <person name="Submissions S."/>
        </authorList>
    </citation>
    <scope>NUCLEOTIDE SEQUENCE [LARGE SCALE GENOMIC DNA]</scope>
    <source>
        <strain evidence="4">NLAE-zl-G277</strain>
    </source>
</reference>
<dbReference type="RefSeq" id="WP_092363420.1">
    <property type="nucleotide sequence ID" value="NZ_FOIM01000010.1"/>
</dbReference>
<dbReference type="NCBIfam" id="TIGR00254">
    <property type="entry name" value="GGDEF"/>
    <property type="match status" value="1"/>
</dbReference>
<feature type="transmembrane region" description="Helical" evidence="1">
    <location>
        <begin position="106"/>
        <end position="127"/>
    </location>
</feature>
<evidence type="ECO:0000313" key="4">
    <source>
        <dbReference type="Proteomes" id="UP000198508"/>
    </source>
</evidence>
<dbReference type="AlphaFoldDB" id="A0A1I0G058"/>
<dbReference type="GO" id="GO:0005886">
    <property type="term" value="C:plasma membrane"/>
    <property type="evidence" value="ECO:0007669"/>
    <property type="project" value="TreeGrafter"/>
</dbReference>
<dbReference type="Proteomes" id="UP000198508">
    <property type="component" value="Unassembled WGS sequence"/>
</dbReference>
<keyword evidence="1" id="KW-0472">Membrane</keyword>
<dbReference type="InterPro" id="IPR029787">
    <property type="entry name" value="Nucleotide_cyclase"/>
</dbReference>
<dbReference type="STRING" id="460384.SAMN05216313_11040"/>
<dbReference type="InterPro" id="IPR000160">
    <property type="entry name" value="GGDEF_dom"/>
</dbReference>
<dbReference type="GeneID" id="93279850"/>
<name>A0A1I0G058_9FIRM</name>
<dbReference type="FunFam" id="3.30.70.270:FF:000001">
    <property type="entry name" value="Diguanylate cyclase domain protein"/>
    <property type="match status" value="1"/>
</dbReference>
<dbReference type="CDD" id="cd01949">
    <property type="entry name" value="GGDEF"/>
    <property type="match status" value="1"/>
</dbReference>
<protein>
    <submittedName>
        <fullName evidence="3">Diguanylate cyclase (GGDEF) domain-containing protein</fullName>
    </submittedName>
</protein>
<dbReference type="GO" id="GO:0052621">
    <property type="term" value="F:diguanylate cyclase activity"/>
    <property type="evidence" value="ECO:0007669"/>
    <property type="project" value="TreeGrafter"/>
</dbReference>
<feature type="transmembrane region" description="Helical" evidence="1">
    <location>
        <begin position="67"/>
        <end position="86"/>
    </location>
</feature>
<dbReference type="GO" id="GO:0043709">
    <property type="term" value="P:cell adhesion involved in single-species biofilm formation"/>
    <property type="evidence" value="ECO:0007669"/>
    <property type="project" value="TreeGrafter"/>
</dbReference>
<dbReference type="InterPro" id="IPR043128">
    <property type="entry name" value="Rev_trsase/Diguanyl_cyclase"/>
</dbReference>
<dbReference type="PANTHER" id="PTHR45138:SF9">
    <property type="entry name" value="DIGUANYLATE CYCLASE DGCM-RELATED"/>
    <property type="match status" value="1"/>
</dbReference>
<dbReference type="EMBL" id="FOIM01000010">
    <property type="protein sequence ID" value="SET63920.1"/>
    <property type="molecule type" value="Genomic_DNA"/>
</dbReference>
<organism evidence="3 4">
    <name type="scientific">Enterocloster lavalensis</name>
    <dbReference type="NCBI Taxonomy" id="460384"/>
    <lineage>
        <taxon>Bacteria</taxon>
        <taxon>Bacillati</taxon>
        <taxon>Bacillota</taxon>
        <taxon>Clostridia</taxon>
        <taxon>Lachnospirales</taxon>
        <taxon>Lachnospiraceae</taxon>
        <taxon>Enterocloster</taxon>
    </lineage>
</organism>
<dbReference type="InterPro" id="IPR050469">
    <property type="entry name" value="Diguanylate_Cyclase"/>
</dbReference>
<evidence type="ECO:0000259" key="2">
    <source>
        <dbReference type="PROSITE" id="PS50887"/>
    </source>
</evidence>
<feature type="domain" description="GGDEF" evidence="2">
    <location>
        <begin position="251"/>
        <end position="388"/>
    </location>
</feature>
<proteinExistence type="predicted"/>
<dbReference type="SUPFAM" id="SSF55073">
    <property type="entry name" value="Nucleotide cyclase"/>
    <property type="match status" value="1"/>
</dbReference>
<dbReference type="PANTHER" id="PTHR45138">
    <property type="entry name" value="REGULATORY COMPONENTS OF SENSORY TRANSDUCTION SYSTEM"/>
    <property type="match status" value="1"/>
</dbReference>